<dbReference type="OrthoDB" id="2134768at2"/>
<proteinExistence type="inferred from homology"/>
<sequence>MAAENNLARDLHSVMPQTAPQVQPKQQPIQTPEPKQQRHLKVEKVLLVVASMIIFALGVACVSLEIMVATANREVQDTNRAIEEVAVMNTNLEQEVQELSRYDRVYEIAKAHGLEMNEENVRNVTK</sequence>
<dbReference type="GO" id="GO:0043093">
    <property type="term" value="P:FtsZ-dependent cytokinesis"/>
    <property type="evidence" value="ECO:0007669"/>
    <property type="project" value="UniProtKB-UniRule"/>
</dbReference>
<organism evidence="10 11">
    <name type="scientific">Desemzia incerta</name>
    <dbReference type="NCBI Taxonomy" id="82801"/>
    <lineage>
        <taxon>Bacteria</taxon>
        <taxon>Bacillati</taxon>
        <taxon>Bacillota</taxon>
        <taxon>Bacilli</taxon>
        <taxon>Lactobacillales</taxon>
        <taxon>Carnobacteriaceae</taxon>
        <taxon>Desemzia</taxon>
    </lineage>
</organism>
<dbReference type="NCBIfam" id="TIGR02209">
    <property type="entry name" value="ftsL_broad"/>
    <property type="match status" value="1"/>
</dbReference>
<dbReference type="Proteomes" id="UP000199136">
    <property type="component" value="Unassembled WGS sequence"/>
</dbReference>
<dbReference type="STRING" id="82801.SAMN04488506_0617"/>
<reference evidence="10 11" key="1">
    <citation type="submission" date="2016-10" db="EMBL/GenBank/DDBJ databases">
        <authorList>
            <person name="de Groot N.N."/>
        </authorList>
    </citation>
    <scope>NUCLEOTIDE SEQUENCE [LARGE SCALE GENOMIC DNA]</scope>
    <source>
        <strain evidence="10 11">DSM 20581</strain>
    </source>
</reference>
<comment type="similarity">
    <text evidence="7">Belongs to the FtsL family.</text>
</comment>
<evidence type="ECO:0000313" key="10">
    <source>
        <dbReference type="EMBL" id="SFQ11542.1"/>
    </source>
</evidence>
<evidence type="ECO:0000256" key="8">
    <source>
        <dbReference type="NCBIfam" id="TIGR02209"/>
    </source>
</evidence>
<dbReference type="GO" id="GO:0005886">
    <property type="term" value="C:plasma membrane"/>
    <property type="evidence" value="ECO:0007669"/>
    <property type="project" value="UniProtKB-SubCell"/>
</dbReference>
<keyword evidence="2 7" id="KW-0132">Cell division</keyword>
<feature type="compositionally biased region" description="Polar residues" evidence="9">
    <location>
        <begin position="15"/>
        <end position="34"/>
    </location>
</feature>
<evidence type="ECO:0000313" key="11">
    <source>
        <dbReference type="Proteomes" id="UP000199136"/>
    </source>
</evidence>
<evidence type="ECO:0000256" key="4">
    <source>
        <dbReference type="ARBA" id="ARBA00022989"/>
    </source>
</evidence>
<keyword evidence="1 7" id="KW-1003">Cell membrane</keyword>
<dbReference type="InterPro" id="IPR011922">
    <property type="entry name" value="Cell_div_FtsL"/>
</dbReference>
<comment type="function">
    <text evidence="7">Essential cell division protein.</text>
</comment>
<feature type="region of interest" description="Disordered" evidence="9">
    <location>
        <begin position="1"/>
        <end position="36"/>
    </location>
</feature>
<evidence type="ECO:0000256" key="2">
    <source>
        <dbReference type="ARBA" id="ARBA00022618"/>
    </source>
</evidence>
<keyword evidence="5 7" id="KW-0472">Membrane</keyword>
<dbReference type="AlphaFoldDB" id="A0A1I5VVN3"/>
<dbReference type="InterPro" id="IPR007060">
    <property type="entry name" value="FtsL/DivIC"/>
</dbReference>
<evidence type="ECO:0000256" key="1">
    <source>
        <dbReference type="ARBA" id="ARBA00022475"/>
    </source>
</evidence>
<protein>
    <recommendedName>
        <fullName evidence="7 8">Cell division protein FtsL</fullName>
    </recommendedName>
</protein>
<dbReference type="EMBL" id="FOXW01000002">
    <property type="protein sequence ID" value="SFQ11542.1"/>
    <property type="molecule type" value="Genomic_DNA"/>
</dbReference>
<evidence type="ECO:0000256" key="3">
    <source>
        <dbReference type="ARBA" id="ARBA00022692"/>
    </source>
</evidence>
<dbReference type="Pfam" id="PF04977">
    <property type="entry name" value="DivIC"/>
    <property type="match status" value="1"/>
</dbReference>
<dbReference type="GO" id="GO:0032153">
    <property type="term" value="C:cell division site"/>
    <property type="evidence" value="ECO:0007669"/>
    <property type="project" value="UniProtKB-UniRule"/>
</dbReference>
<evidence type="ECO:0000256" key="9">
    <source>
        <dbReference type="SAM" id="MobiDB-lite"/>
    </source>
</evidence>
<evidence type="ECO:0000256" key="7">
    <source>
        <dbReference type="HAMAP-Rule" id="MF_00910"/>
    </source>
</evidence>
<keyword evidence="4 7" id="KW-1133">Transmembrane helix</keyword>
<keyword evidence="6 7" id="KW-0131">Cell cycle</keyword>
<evidence type="ECO:0000256" key="6">
    <source>
        <dbReference type="ARBA" id="ARBA00023306"/>
    </source>
</evidence>
<dbReference type="RefSeq" id="WP_092479688.1">
    <property type="nucleotide sequence ID" value="NZ_FOXW01000002.1"/>
</dbReference>
<comment type="subcellular location">
    <subcellularLocation>
        <location evidence="7">Cell membrane</location>
        <topology evidence="7">Single-pass type II membrane protein</topology>
    </subcellularLocation>
    <text evidence="7">Localizes to the division septum where it forms a ring structure.</text>
</comment>
<keyword evidence="3 7" id="KW-0812">Transmembrane</keyword>
<evidence type="ECO:0000256" key="5">
    <source>
        <dbReference type="ARBA" id="ARBA00023136"/>
    </source>
</evidence>
<dbReference type="HAMAP" id="MF_00910">
    <property type="entry name" value="FtsL"/>
    <property type="match status" value="1"/>
</dbReference>
<keyword evidence="11" id="KW-1185">Reference proteome</keyword>
<name>A0A1I5VVN3_9LACT</name>
<gene>
    <name evidence="7" type="primary">ftsL</name>
    <name evidence="10" type="ORF">SAMN04488506_0617</name>
</gene>
<accession>A0A1I5VVN3</accession>
<feature type="transmembrane region" description="Helical" evidence="7">
    <location>
        <begin position="45"/>
        <end position="69"/>
    </location>
</feature>